<dbReference type="AlphaFoldDB" id="A0A0C3GJI2"/>
<dbReference type="InParanoid" id="A0A0C3GJI2"/>
<sequence>MNDIHDTRHCHPTFRTTLPHSLPFDYHLRTRIYPNNPNKPSNHSVSSSPSTFPCSAPSKCNSTKHNHRSQPTLRRSMRRRVLLPNMIRLSTKLSCRGSWCRDPPL</sequence>
<gene>
    <name evidence="2" type="ORF">PILCRDRAFT_139486</name>
</gene>
<evidence type="ECO:0000256" key="1">
    <source>
        <dbReference type="SAM" id="MobiDB-lite"/>
    </source>
</evidence>
<keyword evidence="3" id="KW-1185">Reference proteome</keyword>
<evidence type="ECO:0000313" key="2">
    <source>
        <dbReference type="EMBL" id="KIM91799.1"/>
    </source>
</evidence>
<dbReference type="Proteomes" id="UP000054166">
    <property type="component" value="Unassembled WGS sequence"/>
</dbReference>
<accession>A0A0C3GJI2</accession>
<evidence type="ECO:0000313" key="3">
    <source>
        <dbReference type="Proteomes" id="UP000054166"/>
    </source>
</evidence>
<organism evidence="2 3">
    <name type="scientific">Piloderma croceum (strain F 1598)</name>
    <dbReference type="NCBI Taxonomy" id="765440"/>
    <lineage>
        <taxon>Eukaryota</taxon>
        <taxon>Fungi</taxon>
        <taxon>Dikarya</taxon>
        <taxon>Basidiomycota</taxon>
        <taxon>Agaricomycotina</taxon>
        <taxon>Agaricomycetes</taxon>
        <taxon>Agaricomycetidae</taxon>
        <taxon>Atheliales</taxon>
        <taxon>Atheliaceae</taxon>
        <taxon>Piloderma</taxon>
    </lineage>
</organism>
<feature type="compositionally biased region" description="Low complexity" evidence="1">
    <location>
        <begin position="34"/>
        <end position="58"/>
    </location>
</feature>
<dbReference type="EMBL" id="KN832971">
    <property type="protein sequence ID" value="KIM91799.1"/>
    <property type="molecule type" value="Genomic_DNA"/>
</dbReference>
<dbReference type="HOGENOM" id="CLU_2237592_0_0_1"/>
<protein>
    <submittedName>
        <fullName evidence="2">Uncharacterized protein</fullName>
    </submittedName>
</protein>
<name>A0A0C3GJI2_PILCF</name>
<feature type="region of interest" description="Disordered" evidence="1">
    <location>
        <begin position="33"/>
        <end position="77"/>
    </location>
</feature>
<reference evidence="3" key="2">
    <citation type="submission" date="2015-01" db="EMBL/GenBank/DDBJ databases">
        <title>Evolutionary Origins and Diversification of the Mycorrhizal Mutualists.</title>
        <authorList>
            <consortium name="DOE Joint Genome Institute"/>
            <consortium name="Mycorrhizal Genomics Consortium"/>
            <person name="Kohler A."/>
            <person name="Kuo A."/>
            <person name="Nagy L.G."/>
            <person name="Floudas D."/>
            <person name="Copeland A."/>
            <person name="Barry K.W."/>
            <person name="Cichocki N."/>
            <person name="Veneault-Fourrey C."/>
            <person name="LaButti K."/>
            <person name="Lindquist E.A."/>
            <person name="Lipzen A."/>
            <person name="Lundell T."/>
            <person name="Morin E."/>
            <person name="Murat C."/>
            <person name="Riley R."/>
            <person name="Ohm R."/>
            <person name="Sun H."/>
            <person name="Tunlid A."/>
            <person name="Henrissat B."/>
            <person name="Grigoriev I.V."/>
            <person name="Hibbett D.S."/>
            <person name="Martin F."/>
        </authorList>
    </citation>
    <scope>NUCLEOTIDE SEQUENCE [LARGE SCALE GENOMIC DNA]</scope>
    <source>
        <strain evidence="3">F 1598</strain>
    </source>
</reference>
<proteinExistence type="predicted"/>
<reference evidence="2 3" key="1">
    <citation type="submission" date="2014-04" db="EMBL/GenBank/DDBJ databases">
        <authorList>
            <consortium name="DOE Joint Genome Institute"/>
            <person name="Kuo A."/>
            <person name="Tarkka M."/>
            <person name="Buscot F."/>
            <person name="Kohler A."/>
            <person name="Nagy L.G."/>
            <person name="Floudas D."/>
            <person name="Copeland A."/>
            <person name="Barry K.W."/>
            <person name="Cichocki N."/>
            <person name="Veneault-Fourrey C."/>
            <person name="LaButti K."/>
            <person name="Lindquist E.A."/>
            <person name="Lipzen A."/>
            <person name="Lundell T."/>
            <person name="Morin E."/>
            <person name="Murat C."/>
            <person name="Sun H."/>
            <person name="Tunlid A."/>
            <person name="Henrissat B."/>
            <person name="Grigoriev I.V."/>
            <person name="Hibbett D.S."/>
            <person name="Martin F."/>
            <person name="Nordberg H.P."/>
            <person name="Cantor M.N."/>
            <person name="Hua S.X."/>
        </authorList>
    </citation>
    <scope>NUCLEOTIDE SEQUENCE [LARGE SCALE GENOMIC DNA]</scope>
    <source>
        <strain evidence="2 3">F 1598</strain>
    </source>
</reference>